<organism evidence="2 3">
    <name type="scientific">Christiangramia aestuarii</name>
    <dbReference type="NCBI Taxonomy" id="1028746"/>
    <lineage>
        <taxon>Bacteria</taxon>
        <taxon>Pseudomonadati</taxon>
        <taxon>Bacteroidota</taxon>
        <taxon>Flavobacteriia</taxon>
        <taxon>Flavobacteriales</taxon>
        <taxon>Flavobacteriaceae</taxon>
        <taxon>Christiangramia</taxon>
    </lineage>
</organism>
<sequence length="241" mass="26615">MKKLIALCAIFLLSSCAELQQIATQLPNPYTISDAEISSGLRQALEFGIDKEVTKLAQEDGFFNNELVRIGLPPELQKVDQTLRDVGLDALADEGLKVLNRAAEDAVSEAIPVFANAVKGITFTDARNILLGADNAATVYLNNKTEEELYTKFNPIISNSLNKVGATRIWKNIIEKYNSIPLTSKVNPDLPDYVTNEALDGVYLMIAQEEKDIRSSVSARTTDLLRKVFALQDNAEFSYNL</sequence>
<dbReference type="Proteomes" id="UP000460416">
    <property type="component" value="Unassembled WGS sequence"/>
</dbReference>
<reference evidence="2 3" key="1">
    <citation type="submission" date="2019-07" db="EMBL/GenBank/DDBJ databases">
        <title>Gramella aestuarii sp. nov., isolated from a tidal flat, and emended description of Gramella echinicola.</title>
        <authorList>
            <person name="Liu L."/>
        </authorList>
    </citation>
    <scope>NUCLEOTIDE SEQUENCE [LARGE SCALE GENOMIC DNA]</scope>
    <source>
        <strain evidence="2 3">BS12</strain>
    </source>
</reference>
<evidence type="ECO:0000313" key="3">
    <source>
        <dbReference type="Proteomes" id="UP000460416"/>
    </source>
</evidence>
<keyword evidence="1" id="KW-0732">Signal</keyword>
<dbReference type="Pfam" id="PF13852">
    <property type="entry name" value="DUF4197"/>
    <property type="match status" value="1"/>
</dbReference>
<dbReference type="AlphaFoldDB" id="A0A7K1LM04"/>
<dbReference type="EMBL" id="VJVW01000002">
    <property type="protein sequence ID" value="MUP41855.1"/>
    <property type="molecule type" value="Genomic_DNA"/>
</dbReference>
<name>A0A7K1LM04_9FLAO</name>
<protein>
    <submittedName>
        <fullName evidence="2">DUF4197 domain-containing protein</fullName>
    </submittedName>
</protein>
<accession>A0A7K1LM04</accession>
<feature type="chain" id="PRO_5029631794" evidence="1">
    <location>
        <begin position="20"/>
        <end position="241"/>
    </location>
</feature>
<evidence type="ECO:0000313" key="2">
    <source>
        <dbReference type="EMBL" id="MUP41855.1"/>
    </source>
</evidence>
<dbReference type="InterPro" id="IPR025245">
    <property type="entry name" value="DUF4197"/>
</dbReference>
<feature type="signal peptide" evidence="1">
    <location>
        <begin position="1"/>
        <end position="19"/>
    </location>
</feature>
<evidence type="ECO:0000256" key="1">
    <source>
        <dbReference type="SAM" id="SignalP"/>
    </source>
</evidence>
<dbReference type="RefSeq" id="WP_156274546.1">
    <property type="nucleotide sequence ID" value="NZ_BAABGI010000001.1"/>
</dbReference>
<proteinExistence type="predicted"/>
<dbReference type="OrthoDB" id="5292580at2"/>
<gene>
    <name evidence="2" type="ORF">FLP08_04660</name>
</gene>
<comment type="caution">
    <text evidence="2">The sequence shown here is derived from an EMBL/GenBank/DDBJ whole genome shotgun (WGS) entry which is preliminary data.</text>
</comment>
<dbReference type="PROSITE" id="PS51257">
    <property type="entry name" value="PROKAR_LIPOPROTEIN"/>
    <property type="match status" value="1"/>
</dbReference>
<keyword evidence="3" id="KW-1185">Reference proteome</keyword>